<dbReference type="KEGG" id="pbap:Pla133_51920"/>
<evidence type="ECO:0000256" key="8">
    <source>
        <dbReference type="ARBA" id="ARBA00023277"/>
    </source>
</evidence>
<dbReference type="EC" id="5.3.1.28" evidence="9"/>
<dbReference type="GO" id="GO:0097367">
    <property type="term" value="F:carbohydrate derivative binding"/>
    <property type="evidence" value="ECO:0007669"/>
    <property type="project" value="InterPro"/>
</dbReference>
<feature type="binding site" evidence="9">
    <location>
        <begin position="93"/>
        <end position="95"/>
    </location>
    <ligand>
        <name>substrate</name>
    </ligand>
</feature>
<keyword evidence="12" id="KW-1185">Reference proteome</keyword>
<accession>A0A518BSX6</accession>
<organism evidence="11 12">
    <name type="scientific">Engelhardtia mirabilis</name>
    <dbReference type="NCBI Taxonomy" id="2528011"/>
    <lineage>
        <taxon>Bacteria</taxon>
        <taxon>Pseudomonadati</taxon>
        <taxon>Planctomycetota</taxon>
        <taxon>Planctomycetia</taxon>
        <taxon>Planctomycetia incertae sedis</taxon>
        <taxon>Engelhardtia</taxon>
    </lineage>
</organism>
<evidence type="ECO:0000313" key="12">
    <source>
        <dbReference type="Proteomes" id="UP000316921"/>
    </source>
</evidence>
<evidence type="ECO:0000256" key="6">
    <source>
        <dbReference type="ARBA" id="ARBA00022833"/>
    </source>
</evidence>
<dbReference type="PROSITE" id="PS51464">
    <property type="entry name" value="SIS"/>
    <property type="match status" value="1"/>
</dbReference>
<dbReference type="InterPro" id="IPR050099">
    <property type="entry name" value="SIS_GmhA/DiaA_subfam"/>
</dbReference>
<evidence type="ECO:0000256" key="5">
    <source>
        <dbReference type="ARBA" id="ARBA00022723"/>
    </source>
</evidence>
<feature type="binding site" evidence="9">
    <location>
        <position position="165"/>
    </location>
    <ligand>
        <name>substrate</name>
    </ligand>
</feature>
<dbReference type="AlphaFoldDB" id="A0A518BSX6"/>
<dbReference type="HAMAP" id="MF_00067">
    <property type="entry name" value="GmhA"/>
    <property type="match status" value="1"/>
</dbReference>
<feature type="binding site" evidence="9">
    <location>
        <begin position="134"/>
        <end position="135"/>
    </location>
    <ligand>
        <name>substrate</name>
    </ligand>
</feature>
<dbReference type="Proteomes" id="UP000316921">
    <property type="component" value="Chromosome"/>
</dbReference>
<dbReference type="Pfam" id="PF13580">
    <property type="entry name" value="SIS_2"/>
    <property type="match status" value="1"/>
</dbReference>
<proteinExistence type="inferred from homology"/>
<protein>
    <recommendedName>
        <fullName evidence="9">Phosphoheptose isomerase</fullName>
        <ecNumber evidence="9">5.3.1.28</ecNumber>
    </recommendedName>
    <alternativeName>
        <fullName evidence="9">Sedoheptulose 7-phosphate isomerase</fullName>
    </alternativeName>
</protein>
<dbReference type="GO" id="GO:0008968">
    <property type="term" value="F:D-sedoheptulose 7-phosphate isomerase activity"/>
    <property type="evidence" value="ECO:0007669"/>
    <property type="project" value="UniProtKB-UniRule"/>
</dbReference>
<feature type="binding site" evidence="9">
    <location>
        <position position="106"/>
    </location>
    <ligand>
        <name>Zn(2+)</name>
        <dbReference type="ChEBI" id="CHEBI:29105"/>
    </ligand>
</feature>
<keyword evidence="8 9" id="KW-0119">Carbohydrate metabolism</keyword>
<evidence type="ECO:0000259" key="10">
    <source>
        <dbReference type="PROSITE" id="PS51464"/>
    </source>
</evidence>
<dbReference type="Gene3D" id="3.40.50.10490">
    <property type="entry name" value="Glucose-6-phosphate isomerase like protein, domain 1"/>
    <property type="match status" value="1"/>
</dbReference>
<comment type="subcellular location">
    <subcellularLocation>
        <location evidence="2 9">Cytoplasm</location>
    </subcellularLocation>
</comment>
<evidence type="ECO:0000313" key="11">
    <source>
        <dbReference type="EMBL" id="QDU70069.1"/>
    </source>
</evidence>
<feature type="binding site" evidence="9">
    <location>
        <begin position="160"/>
        <end position="162"/>
    </location>
    <ligand>
        <name>substrate</name>
    </ligand>
</feature>
<dbReference type="PANTHER" id="PTHR30390:SF7">
    <property type="entry name" value="PHOSPHOHEPTOSE ISOMERASE"/>
    <property type="match status" value="1"/>
</dbReference>
<dbReference type="InterPro" id="IPR035461">
    <property type="entry name" value="GmhA/DiaA"/>
</dbReference>
<evidence type="ECO:0000256" key="1">
    <source>
        <dbReference type="ARBA" id="ARBA00000348"/>
    </source>
</evidence>
<dbReference type="SUPFAM" id="SSF53697">
    <property type="entry name" value="SIS domain"/>
    <property type="match status" value="1"/>
</dbReference>
<feature type="binding site" evidence="9">
    <location>
        <position position="213"/>
    </location>
    <ligand>
        <name>substrate</name>
    </ligand>
</feature>
<feature type="binding site" evidence="9">
    <location>
        <position position="102"/>
    </location>
    <ligand>
        <name>Zn(2+)</name>
        <dbReference type="ChEBI" id="CHEBI:29105"/>
    </ligand>
</feature>
<dbReference type="GO" id="GO:0005975">
    <property type="term" value="P:carbohydrate metabolic process"/>
    <property type="evidence" value="ECO:0007669"/>
    <property type="project" value="UniProtKB-UniRule"/>
</dbReference>
<dbReference type="InterPro" id="IPR004515">
    <property type="entry name" value="Phosphoheptose_Isoase"/>
</dbReference>
<evidence type="ECO:0000256" key="3">
    <source>
        <dbReference type="ARBA" id="ARBA00009894"/>
    </source>
</evidence>
<gene>
    <name evidence="9 11" type="primary">gmhA</name>
    <name evidence="11" type="ORF">Pla133_51920</name>
</gene>
<feature type="domain" description="SIS" evidence="10">
    <location>
        <begin position="78"/>
        <end position="237"/>
    </location>
</feature>
<feature type="binding site" evidence="9">
    <location>
        <position position="213"/>
    </location>
    <ligand>
        <name>Zn(2+)</name>
        <dbReference type="ChEBI" id="CHEBI:29105"/>
    </ligand>
</feature>
<feature type="binding site" evidence="9">
    <location>
        <position position="106"/>
    </location>
    <ligand>
        <name>substrate</name>
    </ligand>
</feature>
<evidence type="ECO:0000256" key="2">
    <source>
        <dbReference type="ARBA" id="ARBA00004496"/>
    </source>
</evidence>
<comment type="cofactor">
    <cofactor evidence="9">
        <name>Zn(2+)</name>
        <dbReference type="ChEBI" id="CHEBI:29105"/>
    </cofactor>
    <text evidence="9">Binds 1 zinc ion per subunit.</text>
</comment>
<reference evidence="11 12" key="1">
    <citation type="submission" date="2019-02" db="EMBL/GenBank/DDBJ databases">
        <title>Deep-cultivation of Planctomycetes and their phenomic and genomic characterization uncovers novel biology.</title>
        <authorList>
            <person name="Wiegand S."/>
            <person name="Jogler M."/>
            <person name="Boedeker C."/>
            <person name="Pinto D."/>
            <person name="Vollmers J."/>
            <person name="Rivas-Marin E."/>
            <person name="Kohn T."/>
            <person name="Peeters S.H."/>
            <person name="Heuer A."/>
            <person name="Rast P."/>
            <person name="Oberbeckmann S."/>
            <person name="Bunk B."/>
            <person name="Jeske O."/>
            <person name="Meyerdierks A."/>
            <person name="Storesund J.E."/>
            <person name="Kallscheuer N."/>
            <person name="Luecker S."/>
            <person name="Lage O.M."/>
            <person name="Pohl T."/>
            <person name="Merkel B.J."/>
            <person name="Hornburger P."/>
            <person name="Mueller R.-W."/>
            <person name="Bruemmer F."/>
            <person name="Labrenz M."/>
            <person name="Spormann A.M."/>
            <person name="Op den Camp H."/>
            <person name="Overmann J."/>
            <person name="Amann R."/>
            <person name="Jetten M.S.M."/>
            <person name="Mascher T."/>
            <person name="Medema M.H."/>
            <person name="Devos D.P."/>
            <person name="Kaster A.-K."/>
            <person name="Ovreas L."/>
            <person name="Rohde M."/>
            <person name="Galperin M.Y."/>
            <person name="Jogler C."/>
        </authorList>
    </citation>
    <scope>NUCLEOTIDE SEQUENCE [LARGE SCALE GENOMIC DNA]</scope>
    <source>
        <strain evidence="11 12">Pla133</strain>
    </source>
</reference>
<dbReference type="GO" id="GO:0005737">
    <property type="term" value="C:cytoplasm"/>
    <property type="evidence" value="ECO:0007669"/>
    <property type="project" value="UniProtKB-SubCell"/>
</dbReference>
<comment type="miscellaneous">
    <text evidence="9">The reaction produces a racemic mixture of D-glycero-alpha-D-manno-heptose 7-phosphate and D-glycero-beta-D-manno-heptose 7-phosphate.</text>
</comment>
<keyword evidence="6 9" id="KW-0862">Zinc</keyword>
<comment type="catalytic activity">
    <reaction evidence="1 9">
        <text>2 D-sedoheptulose 7-phosphate = D-glycero-alpha-D-manno-heptose 7-phosphate + D-glycero-beta-D-manno-heptose 7-phosphate</text>
        <dbReference type="Rhea" id="RHEA:27489"/>
        <dbReference type="ChEBI" id="CHEBI:57483"/>
        <dbReference type="ChEBI" id="CHEBI:60203"/>
        <dbReference type="ChEBI" id="CHEBI:60204"/>
        <dbReference type="EC" id="5.3.1.28"/>
    </reaction>
</comment>
<keyword evidence="5 9" id="KW-0479">Metal-binding</keyword>
<dbReference type="PANTHER" id="PTHR30390">
    <property type="entry name" value="SEDOHEPTULOSE 7-PHOSPHATE ISOMERASE / DNAA INITIATOR-ASSOCIATING FACTOR FOR REPLICATION INITIATION"/>
    <property type="match status" value="1"/>
</dbReference>
<evidence type="ECO:0000256" key="9">
    <source>
        <dbReference type="HAMAP-Rule" id="MF_00067"/>
    </source>
</evidence>
<dbReference type="UniPathway" id="UPA00041">
    <property type="reaction ID" value="UER00436"/>
</dbReference>
<dbReference type="CDD" id="cd05006">
    <property type="entry name" value="SIS_GmhA"/>
    <property type="match status" value="1"/>
</dbReference>
<keyword evidence="4 9" id="KW-0963">Cytoplasm</keyword>
<evidence type="ECO:0000256" key="7">
    <source>
        <dbReference type="ARBA" id="ARBA00023235"/>
    </source>
</evidence>
<dbReference type="GO" id="GO:2001061">
    <property type="term" value="P:D-glycero-D-manno-heptose 7-phosphate biosynthetic process"/>
    <property type="evidence" value="ECO:0007669"/>
    <property type="project" value="UniProtKB-UniPathway"/>
</dbReference>
<evidence type="ECO:0000256" key="4">
    <source>
        <dbReference type="ARBA" id="ARBA00022490"/>
    </source>
</evidence>
<comment type="function">
    <text evidence="9">Catalyzes the isomerization of sedoheptulose 7-phosphate in D-glycero-D-manno-heptose 7-phosphate.</text>
</comment>
<feature type="binding site" evidence="9">
    <location>
        <position position="221"/>
    </location>
    <ligand>
        <name>Zn(2+)</name>
        <dbReference type="ChEBI" id="CHEBI:29105"/>
    </ligand>
</feature>
<comment type="similarity">
    <text evidence="3 9">Belongs to the SIS family. GmhA subfamily.</text>
</comment>
<dbReference type="InterPro" id="IPR001347">
    <property type="entry name" value="SIS_dom"/>
</dbReference>
<sequence>MGEHSETSVLESKFRFAGEARPGRGAGTVAERPDSGQTVAMTSADAIRASFDEAARTLEAFTQSPEGLGRVPAFAEATLATVRRKGLLMACGNGGSMCDAMHFAEEWTGRFRGNRDAIGAVAFSDPSHLTCIANDFGYDEVFAREVEAYGKQGDLLVCLSTSGNSPNVLRAVEVAKERGVTTVGLLGKGGGKLLDQVDIAVVVPEATTSDRIQEVHIKVLHIVIEAVERELFPGNYAAG</sequence>
<dbReference type="InterPro" id="IPR046348">
    <property type="entry name" value="SIS_dom_sf"/>
</dbReference>
<keyword evidence="7 9" id="KW-0413">Isomerase</keyword>
<dbReference type="GO" id="GO:0008270">
    <property type="term" value="F:zinc ion binding"/>
    <property type="evidence" value="ECO:0007669"/>
    <property type="project" value="UniProtKB-UniRule"/>
</dbReference>
<comment type="pathway">
    <text evidence="9">Carbohydrate biosynthesis; D-glycero-D-manno-heptose 7-phosphate biosynthesis; D-glycero-alpha-D-manno-heptose 7-phosphate and D-glycero-beta-D-manno-heptose 7-phosphate from sedoheptulose 7-phosphate: step 1/1.</text>
</comment>
<name>A0A518BSX6_9BACT</name>
<dbReference type="EMBL" id="CP036287">
    <property type="protein sequence ID" value="QDU70069.1"/>
    <property type="molecule type" value="Genomic_DNA"/>
</dbReference>